<dbReference type="Pfam" id="PF02668">
    <property type="entry name" value="TauD"/>
    <property type="match status" value="1"/>
</dbReference>
<dbReference type="PANTHER" id="PTHR10696:SF54">
    <property type="entry name" value="FAMILY OXIDOREDUCTASE, PUTATIVE (AFU_ORTHOLOGUE AFUA_4G13850)-RELATED"/>
    <property type="match status" value="1"/>
</dbReference>
<protein>
    <recommendedName>
        <fullName evidence="3">TauD/TfdA-like domain-containing protein</fullName>
    </recommendedName>
</protein>
<dbReference type="RefSeq" id="XP_045959447.1">
    <property type="nucleotide sequence ID" value="XM_046105858.1"/>
</dbReference>
<dbReference type="OrthoDB" id="272271at2759"/>
<dbReference type="InterPro" id="IPR042098">
    <property type="entry name" value="TauD-like_sf"/>
</dbReference>
<feature type="domain" description="TauD/TfdA-like" evidence="3">
    <location>
        <begin position="88"/>
        <end position="335"/>
    </location>
</feature>
<dbReference type="GeneID" id="70134749"/>
<dbReference type="EMBL" id="JAGPXC010000003">
    <property type="protein sequence ID" value="KAH6655182.1"/>
    <property type="molecule type" value="Genomic_DNA"/>
</dbReference>
<feature type="compositionally biased region" description="Basic and acidic residues" evidence="2">
    <location>
        <begin position="406"/>
        <end position="415"/>
    </location>
</feature>
<evidence type="ECO:0000256" key="2">
    <source>
        <dbReference type="SAM" id="MobiDB-lite"/>
    </source>
</evidence>
<keyword evidence="5" id="KW-1185">Reference proteome</keyword>
<dbReference type="SUPFAM" id="SSF51197">
    <property type="entry name" value="Clavaminate synthase-like"/>
    <property type="match status" value="1"/>
</dbReference>
<organism evidence="4 5">
    <name type="scientific">Truncatella angustata</name>
    <dbReference type="NCBI Taxonomy" id="152316"/>
    <lineage>
        <taxon>Eukaryota</taxon>
        <taxon>Fungi</taxon>
        <taxon>Dikarya</taxon>
        <taxon>Ascomycota</taxon>
        <taxon>Pezizomycotina</taxon>
        <taxon>Sordariomycetes</taxon>
        <taxon>Xylariomycetidae</taxon>
        <taxon>Amphisphaeriales</taxon>
        <taxon>Sporocadaceae</taxon>
        <taxon>Truncatella</taxon>
    </lineage>
</organism>
<evidence type="ECO:0000256" key="1">
    <source>
        <dbReference type="ARBA" id="ARBA00023002"/>
    </source>
</evidence>
<dbReference type="Gene3D" id="3.60.130.10">
    <property type="entry name" value="Clavaminate synthase-like"/>
    <property type="match status" value="1"/>
</dbReference>
<dbReference type="InterPro" id="IPR050411">
    <property type="entry name" value="AlphaKG_dependent_hydroxylases"/>
</dbReference>
<dbReference type="Proteomes" id="UP000758603">
    <property type="component" value="Unassembled WGS sequence"/>
</dbReference>
<gene>
    <name evidence="4" type="ORF">BKA67DRAFT_644711</name>
</gene>
<sequence>MTAHIYNNLHGSSGVWSSPYGGLSLEELAQSTGSCPPPSGFPAVICHSNGELYKFFQKNTIQLTTHHVSEIEAANANFKLYELDGDEVEREKFPLPTLGPLLERCGQEIHEGHGIVIIRGLDPEKYSIEDSTTIYLGISSYIGDQRGVQSSKGAMLTHVVEKKEWKSVCKDHRHGIHTTDHLPFHNDMGTEILALQVRETAEIGGRTCVAPIRVIYNHLREHNPLVLHTLAKHDWPVRVGTKAYKLCPLLVYHRGNLMITADPARIGPYPGNRAPKLTLEQEMAFAVLQDTARKYQLKLEHQPGDLVYLNNWTLLHAREAYRDGQTSSRHLVRLWLRNSVLGWQVPESVSFPWDCAFGERSKLVPNLSYPLVPLPVYMYSKYNSGTAAFVPTDDEDEDDVNATTRGIHDRDHVDQGDTIPVLSQSGP</sequence>
<dbReference type="InterPro" id="IPR003819">
    <property type="entry name" value="TauD/TfdA-like"/>
</dbReference>
<accession>A0A9P8UN66</accession>
<proteinExistence type="predicted"/>
<keyword evidence="1" id="KW-0560">Oxidoreductase</keyword>
<evidence type="ECO:0000313" key="5">
    <source>
        <dbReference type="Proteomes" id="UP000758603"/>
    </source>
</evidence>
<evidence type="ECO:0000259" key="3">
    <source>
        <dbReference type="Pfam" id="PF02668"/>
    </source>
</evidence>
<comment type="caution">
    <text evidence="4">The sequence shown here is derived from an EMBL/GenBank/DDBJ whole genome shotgun (WGS) entry which is preliminary data.</text>
</comment>
<dbReference type="PANTHER" id="PTHR10696">
    <property type="entry name" value="GAMMA-BUTYROBETAINE HYDROXYLASE-RELATED"/>
    <property type="match status" value="1"/>
</dbReference>
<dbReference type="AlphaFoldDB" id="A0A9P8UN66"/>
<name>A0A9P8UN66_9PEZI</name>
<feature type="region of interest" description="Disordered" evidence="2">
    <location>
        <begin position="390"/>
        <end position="427"/>
    </location>
</feature>
<reference evidence="4" key="1">
    <citation type="journal article" date="2021" name="Nat. Commun.">
        <title>Genetic determinants of endophytism in the Arabidopsis root mycobiome.</title>
        <authorList>
            <person name="Mesny F."/>
            <person name="Miyauchi S."/>
            <person name="Thiergart T."/>
            <person name="Pickel B."/>
            <person name="Atanasova L."/>
            <person name="Karlsson M."/>
            <person name="Huettel B."/>
            <person name="Barry K.W."/>
            <person name="Haridas S."/>
            <person name="Chen C."/>
            <person name="Bauer D."/>
            <person name="Andreopoulos W."/>
            <person name="Pangilinan J."/>
            <person name="LaButti K."/>
            <person name="Riley R."/>
            <person name="Lipzen A."/>
            <person name="Clum A."/>
            <person name="Drula E."/>
            <person name="Henrissat B."/>
            <person name="Kohler A."/>
            <person name="Grigoriev I.V."/>
            <person name="Martin F.M."/>
            <person name="Hacquard S."/>
        </authorList>
    </citation>
    <scope>NUCLEOTIDE SEQUENCE</scope>
    <source>
        <strain evidence="4">MPI-SDFR-AT-0073</strain>
    </source>
</reference>
<evidence type="ECO:0000313" key="4">
    <source>
        <dbReference type="EMBL" id="KAH6655182.1"/>
    </source>
</evidence>
<dbReference type="GO" id="GO:0016491">
    <property type="term" value="F:oxidoreductase activity"/>
    <property type="evidence" value="ECO:0007669"/>
    <property type="project" value="UniProtKB-KW"/>
</dbReference>